<proteinExistence type="predicted"/>
<dbReference type="OrthoDB" id="4734645at2"/>
<keyword evidence="3" id="KW-1185">Reference proteome</keyword>
<feature type="transmembrane region" description="Helical" evidence="1">
    <location>
        <begin position="20"/>
        <end position="38"/>
    </location>
</feature>
<reference evidence="2 3" key="1">
    <citation type="submission" date="2016-01" db="EMBL/GenBank/DDBJ databases">
        <title>The new phylogeny of the genus Mycobacterium.</title>
        <authorList>
            <person name="Tarcisio F."/>
            <person name="Conor M."/>
            <person name="Antonella G."/>
            <person name="Elisabetta G."/>
            <person name="Giulia F.S."/>
            <person name="Sara T."/>
            <person name="Anna F."/>
            <person name="Clotilde B."/>
            <person name="Roberto B."/>
            <person name="Veronica D.S."/>
            <person name="Fabio R."/>
            <person name="Monica P."/>
            <person name="Olivier J."/>
            <person name="Enrico T."/>
            <person name="Nicola S."/>
        </authorList>
    </citation>
    <scope>NUCLEOTIDE SEQUENCE [LARGE SCALE GENOMIC DNA]</scope>
    <source>
        <strain evidence="2 3">DSM 44179</strain>
    </source>
</reference>
<dbReference type="Proteomes" id="UP000193484">
    <property type="component" value="Unassembled WGS sequence"/>
</dbReference>
<sequence>MKFRDGGAGRLRIRPGTIMVLAVIFSAVAAVLHYGPWFKDEPSEECKPVRAMLDFNREQTTLIGDKTDAGPQDYRVWADGLADRSGKVTDPELAARAVKLAGLASEFATVYAVVGPNPPRTDGKPPEGVFRMSGLNAQIGTELQQLDALCPAG</sequence>
<keyword evidence="1" id="KW-0472">Membrane</keyword>
<gene>
    <name evidence="2" type="ORF">AWC04_02300</name>
</gene>
<evidence type="ECO:0000313" key="3">
    <source>
        <dbReference type="Proteomes" id="UP000193484"/>
    </source>
</evidence>
<dbReference type="EMBL" id="LQOJ01000016">
    <property type="protein sequence ID" value="ORV08102.1"/>
    <property type="molecule type" value="Genomic_DNA"/>
</dbReference>
<comment type="caution">
    <text evidence="2">The sequence shown here is derived from an EMBL/GenBank/DDBJ whole genome shotgun (WGS) entry which is preliminary data.</text>
</comment>
<evidence type="ECO:0008006" key="4">
    <source>
        <dbReference type="Google" id="ProtNLM"/>
    </source>
</evidence>
<keyword evidence="1" id="KW-1133">Transmembrane helix</keyword>
<dbReference type="RefSeq" id="WP_085092707.1">
    <property type="nucleotide sequence ID" value="NZ_AP022603.1"/>
</dbReference>
<protein>
    <recommendedName>
        <fullName evidence="4">Alanine and proline rich membrane protein</fullName>
    </recommendedName>
</protein>
<dbReference type="AlphaFoldDB" id="A0A1X1RK92"/>
<evidence type="ECO:0000256" key="1">
    <source>
        <dbReference type="SAM" id="Phobius"/>
    </source>
</evidence>
<accession>A0A1X1RK92</accession>
<evidence type="ECO:0000313" key="2">
    <source>
        <dbReference type="EMBL" id="ORV08102.1"/>
    </source>
</evidence>
<dbReference type="STRING" id="1793.AWC04_02300"/>
<keyword evidence="1" id="KW-0812">Transmembrane</keyword>
<organism evidence="2 3">
    <name type="scientific">Mycolicibacterium fallax</name>
    <name type="common">Mycobacterium fallax</name>
    <dbReference type="NCBI Taxonomy" id="1793"/>
    <lineage>
        <taxon>Bacteria</taxon>
        <taxon>Bacillati</taxon>
        <taxon>Actinomycetota</taxon>
        <taxon>Actinomycetes</taxon>
        <taxon>Mycobacteriales</taxon>
        <taxon>Mycobacteriaceae</taxon>
        <taxon>Mycolicibacterium</taxon>
    </lineage>
</organism>
<name>A0A1X1RK92_MYCFA</name>